<feature type="domain" description="M23ase beta-sheet core" evidence="4">
    <location>
        <begin position="283"/>
        <end position="377"/>
    </location>
</feature>
<dbReference type="Proteomes" id="UP001301869">
    <property type="component" value="Chromosome"/>
</dbReference>
<dbReference type="Gene3D" id="6.10.250.3150">
    <property type="match status" value="1"/>
</dbReference>
<evidence type="ECO:0000259" key="4">
    <source>
        <dbReference type="Pfam" id="PF01551"/>
    </source>
</evidence>
<feature type="coiled-coil region" evidence="1">
    <location>
        <begin position="168"/>
        <end position="244"/>
    </location>
</feature>
<feature type="region of interest" description="Disordered" evidence="2">
    <location>
        <begin position="249"/>
        <end position="268"/>
    </location>
</feature>
<keyword evidence="1" id="KW-0175">Coiled coil</keyword>
<dbReference type="PANTHER" id="PTHR21666">
    <property type="entry name" value="PEPTIDASE-RELATED"/>
    <property type="match status" value="1"/>
</dbReference>
<evidence type="ECO:0000256" key="2">
    <source>
        <dbReference type="SAM" id="MobiDB-lite"/>
    </source>
</evidence>
<evidence type="ECO:0000313" key="6">
    <source>
        <dbReference type="Proteomes" id="UP001301869"/>
    </source>
</evidence>
<name>A0ABY9YYV7_9GAMM</name>
<accession>A0ABY9YYV7</accession>
<proteinExistence type="predicted"/>
<gene>
    <name evidence="5" type="ORF">P1P91_14725</name>
</gene>
<dbReference type="Gene3D" id="2.70.70.10">
    <property type="entry name" value="Glucose Permease (Domain IIA)"/>
    <property type="match status" value="1"/>
</dbReference>
<dbReference type="PANTHER" id="PTHR21666:SF270">
    <property type="entry name" value="MUREIN HYDROLASE ACTIVATOR ENVC"/>
    <property type="match status" value="1"/>
</dbReference>
<dbReference type="CDD" id="cd12797">
    <property type="entry name" value="M23_peptidase"/>
    <property type="match status" value="1"/>
</dbReference>
<evidence type="ECO:0000256" key="1">
    <source>
        <dbReference type="SAM" id="Coils"/>
    </source>
</evidence>
<sequence length="384" mass="43094">MPFRPARGRLAVGALALLFAVSLPAHGRSDENAALEKLDALGEEIQAASERLEATGEARSEAEDRLRQVEKALADIHARLDDVQARRRRLSEENRALKKRRARLEATRQAQVEALGEQLAALYRLGEAPQLKLLLNQGDPARVDRMQAYLNRLTQARKQRLADIARLDEALSENAAELDQRQKRLEAANEELKKESATLAKRTAKRREILADIGRREESQSHHLARLEGDREEAEARLREIREQMARLSTPTPSTRMAETRGDLPWPVQGTLRTGFKRRDGVHHNGIIIGAKAGKPVTAVHAGRVVFADWMRGFGNLLIIDHGDHIMTLYAHLQRFEQQTGARVESGQTIGRVGNTGGQPRAALYFEVRRNGKPIDPGRWIARR</sequence>
<dbReference type="InterPro" id="IPR016047">
    <property type="entry name" value="M23ase_b-sheet_dom"/>
</dbReference>
<feature type="coiled-coil region" evidence="1">
    <location>
        <begin position="31"/>
        <end position="114"/>
    </location>
</feature>
<feature type="chain" id="PRO_5045977057" evidence="3">
    <location>
        <begin position="28"/>
        <end position="384"/>
    </location>
</feature>
<dbReference type="RefSeq" id="WP_311883584.1">
    <property type="nucleotide sequence ID" value="NZ_CP119391.1"/>
</dbReference>
<dbReference type="SUPFAM" id="SSF51261">
    <property type="entry name" value="Duplicated hybrid motif"/>
    <property type="match status" value="1"/>
</dbReference>
<protein>
    <submittedName>
        <fullName evidence="5">Peptidoglycan DD-metalloendopeptidase family protein</fullName>
    </submittedName>
</protein>
<dbReference type="EMBL" id="CP119391">
    <property type="protein sequence ID" value="WNK20049.1"/>
    <property type="molecule type" value="Genomic_DNA"/>
</dbReference>
<feature type="signal peptide" evidence="3">
    <location>
        <begin position="1"/>
        <end position="27"/>
    </location>
</feature>
<keyword evidence="6" id="KW-1185">Reference proteome</keyword>
<dbReference type="InterPro" id="IPR050570">
    <property type="entry name" value="Cell_wall_metabolism_enzyme"/>
</dbReference>
<evidence type="ECO:0000256" key="3">
    <source>
        <dbReference type="SAM" id="SignalP"/>
    </source>
</evidence>
<reference evidence="5 6" key="1">
    <citation type="submission" date="2023-03" db="EMBL/GenBank/DDBJ databases">
        <title>Halomonas sp. nov., isolated from Korean tranditional fermented seafood 'Jeotgal'.</title>
        <authorList>
            <person name="Kim B."/>
            <person name="Shin N.-R."/>
        </authorList>
    </citation>
    <scope>NUCLEOTIDE SEQUENCE [LARGE SCALE GENOMIC DNA]</scope>
    <source>
        <strain evidence="5 6">SG2L-4</strain>
    </source>
</reference>
<dbReference type="Pfam" id="PF01551">
    <property type="entry name" value="Peptidase_M23"/>
    <property type="match status" value="1"/>
</dbReference>
<dbReference type="InterPro" id="IPR011055">
    <property type="entry name" value="Dup_hybrid_motif"/>
</dbReference>
<evidence type="ECO:0000313" key="5">
    <source>
        <dbReference type="EMBL" id="WNK20049.1"/>
    </source>
</evidence>
<organism evidence="5 6">
    <name type="scientific">Halomonas piscis</name>
    <dbReference type="NCBI Taxonomy" id="3031727"/>
    <lineage>
        <taxon>Bacteria</taxon>
        <taxon>Pseudomonadati</taxon>
        <taxon>Pseudomonadota</taxon>
        <taxon>Gammaproteobacteria</taxon>
        <taxon>Oceanospirillales</taxon>
        <taxon>Halomonadaceae</taxon>
        <taxon>Halomonas</taxon>
    </lineage>
</organism>
<keyword evidence="3" id="KW-0732">Signal</keyword>